<organism evidence="2 3">
    <name type="scientific">Orchesella dallaii</name>
    <dbReference type="NCBI Taxonomy" id="48710"/>
    <lineage>
        <taxon>Eukaryota</taxon>
        <taxon>Metazoa</taxon>
        <taxon>Ecdysozoa</taxon>
        <taxon>Arthropoda</taxon>
        <taxon>Hexapoda</taxon>
        <taxon>Collembola</taxon>
        <taxon>Entomobryomorpha</taxon>
        <taxon>Entomobryoidea</taxon>
        <taxon>Orchesellidae</taxon>
        <taxon>Orchesellinae</taxon>
        <taxon>Orchesella</taxon>
    </lineage>
</organism>
<evidence type="ECO:0000313" key="3">
    <source>
        <dbReference type="Proteomes" id="UP001642540"/>
    </source>
</evidence>
<feature type="transmembrane region" description="Helical" evidence="1">
    <location>
        <begin position="340"/>
        <end position="360"/>
    </location>
</feature>
<protein>
    <recommendedName>
        <fullName evidence="4">Ionotropic glutamate receptor C-terminal domain-containing protein</fullName>
    </recommendedName>
</protein>
<proteinExistence type="predicted"/>
<evidence type="ECO:0008006" key="4">
    <source>
        <dbReference type="Google" id="ProtNLM"/>
    </source>
</evidence>
<accession>A0ABP1R160</accession>
<feature type="transmembrane region" description="Helical" evidence="1">
    <location>
        <begin position="147"/>
        <end position="174"/>
    </location>
</feature>
<feature type="transmembrane region" description="Helical" evidence="1">
    <location>
        <begin position="98"/>
        <end position="117"/>
    </location>
</feature>
<keyword evidence="3" id="KW-1185">Reference proteome</keyword>
<keyword evidence="1" id="KW-0472">Membrane</keyword>
<keyword evidence="1" id="KW-1133">Transmembrane helix</keyword>
<comment type="caution">
    <text evidence="2">The sequence shown here is derived from an EMBL/GenBank/DDBJ whole genome shotgun (WGS) entry which is preliminary data.</text>
</comment>
<keyword evidence="1" id="KW-0812">Transmembrane</keyword>
<name>A0ABP1R160_9HEXA</name>
<sequence length="445" mass="51474">MSGLVLAGIHNITLSFHKDTPKNRRKFQTNSIYQGPELIATSVFFKNPNLYQVSQLIFDRFDSKAIIYCPETGTGKGGSLKGSINFRIATWKKPFSKGIWLTVSIILGLMAVIYLAYHHDLKASLLFETTTQISNILGHTGPVKGRYFIVTFSVAFLLTQLYANGLTSMITISLPPKDLIKTLKEFVENGYKISYHQAKHSHTVEELYGNEFKSLGLSVKDAFHVFKNLTRNPFHLVSKMGEMYPTSFAKYFKVYITSILRRNYKENLCFQLDQTFNKKLKYWRTRTENQYWLKVSLQRIVASGLYYKWNEWSTWHAMLVQKLRENKGRPGPDTIGVTKFMAMIVIWSSLMGLATLVYCVEIEFRALKLVYLKMKMIFTRVVQVAGICKPNCCQVCRKRQADRRQTVCWGEMQRRCGLSIRMLLVPNRLMRQNPVGVLAIRYQYN</sequence>
<reference evidence="2 3" key="1">
    <citation type="submission" date="2024-08" db="EMBL/GenBank/DDBJ databases">
        <authorList>
            <person name="Cucini C."/>
            <person name="Frati F."/>
        </authorList>
    </citation>
    <scope>NUCLEOTIDE SEQUENCE [LARGE SCALE GENOMIC DNA]</scope>
</reference>
<evidence type="ECO:0000256" key="1">
    <source>
        <dbReference type="SAM" id="Phobius"/>
    </source>
</evidence>
<dbReference type="EMBL" id="CAXLJM020000053">
    <property type="protein sequence ID" value="CAL8116973.1"/>
    <property type="molecule type" value="Genomic_DNA"/>
</dbReference>
<evidence type="ECO:0000313" key="2">
    <source>
        <dbReference type="EMBL" id="CAL8116973.1"/>
    </source>
</evidence>
<dbReference type="Proteomes" id="UP001642540">
    <property type="component" value="Unassembled WGS sequence"/>
</dbReference>
<gene>
    <name evidence="2" type="ORF">ODALV1_LOCUS17475</name>
</gene>